<keyword evidence="3" id="KW-1185">Reference proteome</keyword>
<reference evidence="2" key="1">
    <citation type="submission" date="2017-07" db="EMBL/GenBank/DDBJ databases">
        <title>Taro Niue Genome Assembly and Annotation.</title>
        <authorList>
            <person name="Atibalentja N."/>
            <person name="Keating K."/>
            <person name="Fields C.J."/>
        </authorList>
    </citation>
    <scope>NUCLEOTIDE SEQUENCE</scope>
    <source>
        <strain evidence="2">Niue_2</strain>
        <tissue evidence="2">Leaf</tissue>
    </source>
</reference>
<evidence type="ECO:0000313" key="3">
    <source>
        <dbReference type="Proteomes" id="UP000652761"/>
    </source>
</evidence>
<organism evidence="2 3">
    <name type="scientific">Colocasia esculenta</name>
    <name type="common">Wild taro</name>
    <name type="synonym">Arum esculentum</name>
    <dbReference type="NCBI Taxonomy" id="4460"/>
    <lineage>
        <taxon>Eukaryota</taxon>
        <taxon>Viridiplantae</taxon>
        <taxon>Streptophyta</taxon>
        <taxon>Embryophyta</taxon>
        <taxon>Tracheophyta</taxon>
        <taxon>Spermatophyta</taxon>
        <taxon>Magnoliopsida</taxon>
        <taxon>Liliopsida</taxon>
        <taxon>Araceae</taxon>
        <taxon>Aroideae</taxon>
        <taxon>Colocasieae</taxon>
        <taxon>Colocasia</taxon>
    </lineage>
</organism>
<dbReference type="Proteomes" id="UP000652761">
    <property type="component" value="Unassembled WGS sequence"/>
</dbReference>
<dbReference type="AlphaFoldDB" id="A0A843XR24"/>
<feature type="region of interest" description="Disordered" evidence="1">
    <location>
        <begin position="1"/>
        <end position="25"/>
    </location>
</feature>
<name>A0A843XR24_COLES</name>
<comment type="caution">
    <text evidence="2">The sequence shown here is derived from an EMBL/GenBank/DDBJ whole genome shotgun (WGS) entry which is preliminary data.</text>
</comment>
<gene>
    <name evidence="2" type="ORF">Taro_054791</name>
</gene>
<feature type="non-terminal residue" evidence="2">
    <location>
        <position position="101"/>
    </location>
</feature>
<sequence>MMMANDRSYAEHSSVDTHPTGVDPMLQTQGQMIKKWSSSVDTESSSVDTMLQTQGKMMNKWSSGVDTASSSVDSRPNSQRTQSTGLYSVSTQDQVVSTQDQ</sequence>
<evidence type="ECO:0000256" key="1">
    <source>
        <dbReference type="SAM" id="MobiDB-lite"/>
    </source>
</evidence>
<evidence type="ECO:0000313" key="2">
    <source>
        <dbReference type="EMBL" id="MQM21746.1"/>
    </source>
</evidence>
<protein>
    <submittedName>
        <fullName evidence="2">Uncharacterized protein</fullName>
    </submittedName>
</protein>
<dbReference type="EMBL" id="NMUH01011525">
    <property type="protein sequence ID" value="MQM21746.1"/>
    <property type="molecule type" value="Genomic_DNA"/>
</dbReference>
<accession>A0A843XR24</accession>
<proteinExistence type="predicted"/>
<feature type="region of interest" description="Disordered" evidence="1">
    <location>
        <begin position="60"/>
        <end position="101"/>
    </location>
</feature>